<keyword evidence="3 5" id="KW-0862">Zinc</keyword>
<dbReference type="PROSITE" id="PS50016">
    <property type="entry name" value="ZF_PHD_2"/>
    <property type="match status" value="1"/>
</dbReference>
<evidence type="ECO:0000259" key="7">
    <source>
        <dbReference type="PROSITE" id="PS50016"/>
    </source>
</evidence>
<dbReference type="InterPro" id="IPR036885">
    <property type="entry name" value="SWIB_MDM2_dom_sf"/>
</dbReference>
<dbReference type="Proteomes" id="UP000595140">
    <property type="component" value="Unassembled WGS sequence"/>
</dbReference>
<dbReference type="SMART" id="SM00444">
    <property type="entry name" value="GYF"/>
    <property type="match status" value="1"/>
</dbReference>
<dbReference type="InterPro" id="IPR019787">
    <property type="entry name" value="Znf_PHD-finger"/>
</dbReference>
<evidence type="ECO:0000259" key="11">
    <source>
        <dbReference type="PROSITE" id="PS51925"/>
    </source>
</evidence>
<evidence type="ECO:0000256" key="5">
    <source>
        <dbReference type="PROSITE-ProRule" id="PRU00723"/>
    </source>
</evidence>
<feature type="domain" description="C3H1-type" evidence="8">
    <location>
        <begin position="1557"/>
        <end position="1581"/>
    </location>
</feature>
<dbReference type="FunFam" id="3.30.40.10:FF:000303">
    <property type="entry name" value="Zinc finger CCCH domain-containing protein 19"/>
    <property type="match status" value="1"/>
</dbReference>
<keyword evidence="2 5" id="KW-0863">Zinc-finger</keyword>
<feature type="compositionally biased region" description="Polar residues" evidence="6">
    <location>
        <begin position="944"/>
        <end position="953"/>
    </location>
</feature>
<dbReference type="Gene3D" id="3.30.40.10">
    <property type="entry name" value="Zinc/RING finger domain, C3HC4 (zinc finger)"/>
    <property type="match status" value="1"/>
</dbReference>
<dbReference type="InterPro" id="IPR019835">
    <property type="entry name" value="SWIB_domain"/>
</dbReference>
<dbReference type="InterPro" id="IPR013083">
    <property type="entry name" value="Znf_RING/FYVE/PHD"/>
</dbReference>
<feature type="domain" description="GYF" evidence="9">
    <location>
        <begin position="964"/>
        <end position="1017"/>
    </location>
</feature>
<accession>A0A484LH90</accession>
<name>A0A484LH90_9ASTE</name>
<feature type="region of interest" description="Disordered" evidence="6">
    <location>
        <begin position="1226"/>
        <end position="1260"/>
    </location>
</feature>
<dbReference type="OrthoDB" id="6415790at2759"/>
<dbReference type="PROSITE" id="PS51925">
    <property type="entry name" value="SWIB_MDM2"/>
    <property type="match status" value="1"/>
</dbReference>
<dbReference type="SMART" id="SM00151">
    <property type="entry name" value="SWIB"/>
    <property type="match status" value="1"/>
</dbReference>
<dbReference type="CDD" id="cd15568">
    <property type="entry name" value="PHD5_NSD"/>
    <property type="match status" value="1"/>
</dbReference>
<evidence type="ECO:0000259" key="9">
    <source>
        <dbReference type="PROSITE" id="PS50829"/>
    </source>
</evidence>
<feature type="compositionally biased region" description="Low complexity" evidence="6">
    <location>
        <begin position="1099"/>
        <end position="1109"/>
    </location>
</feature>
<feature type="region of interest" description="Disordered" evidence="6">
    <location>
        <begin position="1018"/>
        <end position="1064"/>
    </location>
</feature>
<dbReference type="PANTHER" id="PTHR46695">
    <property type="entry name" value="ZINC FINGER CCCH DOMAIN-CONTAINING PROTEIN 44-RELATED"/>
    <property type="match status" value="1"/>
</dbReference>
<feature type="compositionally biased region" description="Polar residues" evidence="6">
    <location>
        <begin position="1492"/>
        <end position="1501"/>
    </location>
</feature>
<reference evidence="12 13" key="1">
    <citation type="submission" date="2018-04" db="EMBL/GenBank/DDBJ databases">
        <authorList>
            <person name="Vogel A."/>
        </authorList>
    </citation>
    <scope>NUCLEOTIDE SEQUENCE [LARGE SCALE GENOMIC DNA]</scope>
</reference>
<dbReference type="SUPFAM" id="SSF159042">
    <property type="entry name" value="Plus3-like"/>
    <property type="match status" value="1"/>
</dbReference>
<dbReference type="InterPro" id="IPR004343">
    <property type="entry name" value="Plus-3_dom"/>
</dbReference>
<gene>
    <name evidence="12" type="ORF">CCAM_LOCUS17262</name>
</gene>
<evidence type="ECO:0000256" key="2">
    <source>
        <dbReference type="ARBA" id="ARBA00022771"/>
    </source>
</evidence>
<dbReference type="InterPro" id="IPR001965">
    <property type="entry name" value="Znf_PHD"/>
</dbReference>
<dbReference type="SMART" id="SM00249">
    <property type="entry name" value="PHD"/>
    <property type="match status" value="1"/>
</dbReference>
<dbReference type="SMART" id="SM00719">
    <property type="entry name" value="Plus3"/>
    <property type="match status" value="1"/>
</dbReference>
<dbReference type="PROSITE" id="PS01359">
    <property type="entry name" value="ZF_PHD_1"/>
    <property type="match status" value="1"/>
</dbReference>
<feature type="region of interest" description="Disordered" evidence="6">
    <location>
        <begin position="596"/>
        <end position="623"/>
    </location>
</feature>
<feature type="zinc finger region" description="C3H1-type" evidence="5">
    <location>
        <begin position="1557"/>
        <end position="1581"/>
    </location>
</feature>
<feature type="compositionally biased region" description="Gly residues" evidence="6">
    <location>
        <begin position="1518"/>
        <end position="1529"/>
    </location>
</feature>
<dbReference type="PROSITE" id="PS50829">
    <property type="entry name" value="GYF"/>
    <property type="match status" value="1"/>
</dbReference>
<dbReference type="SUPFAM" id="SSF90229">
    <property type="entry name" value="CCCH zinc finger"/>
    <property type="match status" value="1"/>
</dbReference>
<dbReference type="EMBL" id="OOIL02001451">
    <property type="protein sequence ID" value="VFQ75486.1"/>
    <property type="molecule type" value="Genomic_DNA"/>
</dbReference>
<evidence type="ECO:0000256" key="1">
    <source>
        <dbReference type="ARBA" id="ARBA00022723"/>
    </source>
</evidence>
<evidence type="ECO:0000259" key="8">
    <source>
        <dbReference type="PROSITE" id="PS50103"/>
    </source>
</evidence>
<keyword evidence="13" id="KW-1185">Reference proteome</keyword>
<dbReference type="Pfam" id="PF03126">
    <property type="entry name" value="Plus-3"/>
    <property type="match status" value="1"/>
</dbReference>
<feature type="compositionally biased region" description="Low complexity" evidence="6">
    <location>
        <begin position="1397"/>
        <end position="1407"/>
    </location>
</feature>
<dbReference type="Gene3D" id="1.10.245.10">
    <property type="entry name" value="SWIB/MDM2 domain"/>
    <property type="match status" value="1"/>
</dbReference>
<dbReference type="CDD" id="cd00072">
    <property type="entry name" value="GYF"/>
    <property type="match status" value="1"/>
</dbReference>
<feature type="region of interest" description="Disordered" evidence="6">
    <location>
        <begin position="86"/>
        <end position="111"/>
    </location>
</feature>
<protein>
    <recommendedName>
        <fullName evidence="14">Zinc finger CCCH domain-containing protein 44</fullName>
    </recommendedName>
</protein>
<dbReference type="SUPFAM" id="SSF55277">
    <property type="entry name" value="GYF domain"/>
    <property type="match status" value="1"/>
</dbReference>
<evidence type="ECO:0008006" key="14">
    <source>
        <dbReference type="Google" id="ProtNLM"/>
    </source>
</evidence>
<dbReference type="InterPro" id="IPR003169">
    <property type="entry name" value="GYF"/>
</dbReference>
<feature type="region of interest" description="Disordered" evidence="6">
    <location>
        <begin position="1394"/>
        <end position="1416"/>
    </location>
</feature>
<dbReference type="InterPro" id="IPR058668">
    <property type="entry name" value="NERD_dom"/>
</dbReference>
<feature type="region of interest" description="Disordered" evidence="6">
    <location>
        <begin position="839"/>
        <end position="861"/>
    </location>
</feature>
<dbReference type="InterPro" id="IPR019786">
    <property type="entry name" value="Zinc_finger_PHD-type_CS"/>
</dbReference>
<feature type="compositionally biased region" description="Polar residues" evidence="6">
    <location>
        <begin position="1470"/>
        <end position="1481"/>
    </location>
</feature>
<dbReference type="Pfam" id="PF25980">
    <property type="entry name" value="NERD_plant"/>
    <property type="match status" value="1"/>
</dbReference>
<dbReference type="GO" id="GO:0008270">
    <property type="term" value="F:zinc ion binding"/>
    <property type="evidence" value="ECO:0007669"/>
    <property type="project" value="UniProtKB-KW"/>
</dbReference>
<dbReference type="PANTHER" id="PTHR46695:SF4">
    <property type="entry name" value="ZINC FINGER CCCH DOMAIN-CONTAINING PROTEIN 44"/>
    <property type="match status" value="1"/>
</dbReference>
<feature type="compositionally biased region" description="Polar residues" evidence="6">
    <location>
        <begin position="1243"/>
        <end position="1260"/>
    </location>
</feature>
<dbReference type="PROSITE" id="PS50103">
    <property type="entry name" value="ZF_C3H1"/>
    <property type="match status" value="1"/>
</dbReference>
<dbReference type="Pfam" id="PF02213">
    <property type="entry name" value="GYF"/>
    <property type="match status" value="1"/>
</dbReference>
<feature type="compositionally biased region" description="Basic and acidic residues" evidence="6">
    <location>
        <begin position="962"/>
        <end position="971"/>
    </location>
</feature>
<dbReference type="SUPFAM" id="SSF57903">
    <property type="entry name" value="FYVE/PHD zinc finger"/>
    <property type="match status" value="1"/>
</dbReference>
<dbReference type="SUPFAM" id="SSF47592">
    <property type="entry name" value="SWIB/MDM2 domain"/>
    <property type="match status" value="1"/>
</dbReference>
<keyword evidence="4" id="KW-0238">DNA-binding</keyword>
<keyword evidence="1 5" id="KW-0479">Metal-binding</keyword>
<feature type="compositionally biased region" description="Polar residues" evidence="6">
    <location>
        <begin position="1110"/>
        <end position="1125"/>
    </location>
</feature>
<evidence type="ECO:0000256" key="4">
    <source>
        <dbReference type="ARBA" id="ARBA00023125"/>
    </source>
</evidence>
<feature type="region of interest" description="Disordered" evidence="6">
    <location>
        <begin position="1450"/>
        <end position="1558"/>
    </location>
</feature>
<dbReference type="InterPro" id="IPR036855">
    <property type="entry name" value="Znf_CCCH_sf"/>
</dbReference>
<feature type="domain" description="PHD-type" evidence="7">
    <location>
        <begin position="117"/>
        <end position="183"/>
    </location>
</feature>
<evidence type="ECO:0000313" key="13">
    <source>
        <dbReference type="Proteomes" id="UP000595140"/>
    </source>
</evidence>
<dbReference type="CDD" id="cd10567">
    <property type="entry name" value="SWIB-MDM2_like"/>
    <property type="match status" value="1"/>
</dbReference>
<feature type="compositionally biased region" description="Polar residues" evidence="6">
    <location>
        <begin position="1193"/>
        <end position="1209"/>
    </location>
</feature>
<dbReference type="InterPro" id="IPR036128">
    <property type="entry name" value="Plus3-like_sf"/>
</dbReference>
<dbReference type="InterPro" id="IPR000571">
    <property type="entry name" value="Znf_CCCH"/>
</dbReference>
<dbReference type="InterPro" id="IPR011011">
    <property type="entry name" value="Znf_FYVE_PHD"/>
</dbReference>
<proteinExistence type="predicted"/>
<sequence>MEAHNSNSELHSPCLGAADSQRFVNDATTVRRAISGGAHGHECTSSGRNMDGGAQLASVTVAPAGGAVLDAGKAADVNASLARVIGTEKRKRGRPPRGQSAVKPPPPKRKREEDEEEDVCFICFDGGSLVLCDRKGCPKAYHPACIKRDESFFRSKAKWNCGWHICSVCHKSSHYMCYTCTYSLCKSCFRNADYFCVRGCKGFCSTCMRFILLVENKDEANKETVQVDFDDKTSWEYLFKVYWILLKEKLSLTSNELIQAKNPRKEAVATQSKLQLASAHLYANDSKVVIGKSSEHKELKNHKEIEELSKKDSLIPENSNIAKLDNAHLCANDKPSEHVELKNGKEMEELFKGGSLIPENSNIPQLDNTHLYANYSKDIIGKSSEHLELKNHQERKELGMEDSLIPDKHNNAKSDSVHPYANNSEGVTGKSIGHVELKNNKGKEELAKEDSLILDNPDIAKSENACIGIYNEHLGQTNSDEPQSKANDSVMKGYPEWGTKELLEFVAYMKNGDMSPLSQFDVQELLLNYIKRNNLRDPHKKSEILCDLKLKNLFGKSRLGHIEMLKLIEFHFLIKDCTQKNAFIPAGIVGSSSNHLEANVSNSSSRNKNKRRKPCKKGEEKAPQNSLDEYAAIDAHNINLIYLRRGLMENILEDGEKFHDKVIGSIVRIKISANDQKLDMYRLVHVVGTCRVTTPYKIGEKTTNIMLEVLNLDKREAVSIDTLSDQEFSEDECRRLRQSIKCGLVKPMTVGEIQKKAMELRPVKLSDSLESEILRLNHLRDRASENGRKKEYPLVVQYMLIWDALTICTLRECIAKLQQLKTAEERHRRMLEIPEVHADPMMNPNYESEDVGQPNDKKQDENLRQRNIRFDKVNESKLTHPPIKKAKAEGAVIALMAPHRPNEKADTSGAHISEKRLNQTSTCSSVISDQQVDQAAVRCEPETSIPSRSIANSTPPPLDSDGTEKLWHYRDPSGTIQGPFSMTQLRRWSKTGLFPPDMRVWTRDERNESILLRDALHGQSHTPPQIPDIHGPSHAPPQIPDIGWPASSNGTSVKESKEKDSHDDEVVHLNADLSSRPSLQCLNLLHEDSLSSDKPQEYSSMHPPRSSSSEGQQMEVGQQEPCSDTMSHHPTDTIEHEMQCNGQSFMDQLFGENWGSLDPLPITDSEDIGPSTTQFVQATAKSVDSPPPEQDGRANNLSDLPSPTPKKSNYESWEVQAAKELLSLSSDFPFHQRSSPPPRASSEHSPSTIPVQDQAGPPQSTVCSLVLDGWDPGLVSVPSSLKPPDVTHSSLPHPNVIEFSTLAEESVSDLLAEVDAMESSQAQSGVGGSSPTSAMRCSVELMLWSKSDDCFNSIEEMNASAPDPTTKNDAYSSSTADIQLRAANEMVPVAAFDPLSRRSNGHSSTSSAGETKSTDLSFDCRMSSGVALGVGQSRGSEAGVPSWAVATPGGNMNYGGASQSDPHHGHTNAESRQAWRNNPNMKRSGFDGGNVTPDNYSQRRQYSAERFFPPGPKDHWTGQGGYPGGGSGGRTSRPTTWNNRQSIPGGGGGYSRPPPHKSHRVCKFYESGRCKKGASCDYFHP</sequence>
<dbReference type="Gene3D" id="3.30.1490.40">
    <property type="match status" value="1"/>
</dbReference>
<dbReference type="GO" id="GO:0003677">
    <property type="term" value="F:DNA binding"/>
    <property type="evidence" value="ECO:0007669"/>
    <property type="project" value="UniProtKB-KW"/>
</dbReference>
<evidence type="ECO:0000313" key="12">
    <source>
        <dbReference type="EMBL" id="VFQ75486.1"/>
    </source>
</evidence>
<dbReference type="Gene3D" id="3.90.70.200">
    <property type="entry name" value="Plus-3 domain"/>
    <property type="match status" value="1"/>
</dbReference>
<feature type="region of interest" description="Disordered" evidence="6">
    <location>
        <begin position="1091"/>
        <end position="1130"/>
    </location>
</feature>
<feature type="region of interest" description="Disordered" evidence="6">
    <location>
        <begin position="941"/>
        <end position="975"/>
    </location>
</feature>
<organism evidence="12 13">
    <name type="scientific">Cuscuta campestris</name>
    <dbReference type="NCBI Taxonomy" id="132261"/>
    <lineage>
        <taxon>Eukaryota</taxon>
        <taxon>Viridiplantae</taxon>
        <taxon>Streptophyta</taxon>
        <taxon>Embryophyta</taxon>
        <taxon>Tracheophyta</taxon>
        <taxon>Spermatophyta</taxon>
        <taxon>Magnoliopsida</taxon>
        <taxon>eudicotyledons</taxon>
        <taxon>Gunneridae</taxon>
        <taxon>Pentapetalae</taxon>
        <taxon>asterids</taxon>
        <taxon>lamiids</taxon>
        <taxon>Solanales</taxon>
        <taxon>Convolvulaceae</taxon>
        <taxon>Cuscuteae</taxon>
        <taxon>Cuscuta</taxon>
        <taxon>Cuscuta subgen. Grammica</taxon>
        <taxon>Cuscuta sect. Cleistogrammica</taxon>
    </lineage>
</organism>
<feature type="domain" description="DM2" evidence="11">
    <location>
        <begin position="491"/>
        <end position="574"/>
    </location>
</feature>
<dbReference type="Pfam" id="PF02201">
    <property type="entry name" value="SWIB"/>
    <property type="match status" value="1"/>
</dbReference>
<feature type="region of interest" description="Disordered" evidence="6">
    <location>
        <begin position="1178"/>
        <end position="1209"/>
    </location>
</feature>
<feature type="compositionally biased region" description="Basic and acidic residues" evidence="6">
    <location>
        <begin position="1054"/>
        <end position="1064"/>
    </location>
</feature>
<feature type="domain" description="Plus3" evidence="10">
    <location>
        <begin position="632"/>
        <end position="765"/>
    </location>
</feature>
<dbReference type="InterPro" id="IPR003121">
    <property type="entry name" value="SWIB_MDM2_domain"/>
</dbReference>
<evidence type="ECO:0000259" key="10">
    <source>
        <dbReference type="PROSITE" id="PS51360"/>
    </source>
</evidence>
<evidence type="ECO:0000256" key="6">
    <source>
        <dbReference type="SAM" id="MobiDB-lite"/>
    </source>
</evidence>
<evidence type="ECO:0000256" key="3">
    <source>
        <dbReference type="ARBA" id="ARBA00022833"/>
    </source>
</evidence>
<dbReference type="InterPro" id="IPR035445">
    <property type="entry name" value="GYF-like_dom_sf"/>
</dbReference>
<dbReference type="PROSITE" id="PS51360">
    <property type="entry name" value="PLUS3"/>
    <property type="match status" value="1"/>
</dbReference>